<dbReference type="PRINTS" id="PR00420">
    <property type="entry name" value="RNGMNOXGNASE"/>
</dbReference>
<dbReference type="Gene3D" id="3.30.70.2450">
    <property type="match status" value="1"/>
</dbReference>
<dbReference type="InterPro" id="IPR036188">
    <property type="entry name" value="FAD/NAD-bd_sf"/>
</dbReference>
<accession>A0A0S4QQC7</accession>
<proteinExistence type="predicted"/>
<name>A0A0S4QQC7_9ACTN</name>
<feature type="domain" description="FAD-binding" evidence="4">
    <location>
        <begin position="11"/>
        <end position="349"/>
    </location>
</feature>
<dbReference type="Pfam" id="PF01494">
    <property type="entry name" value="FAD_binding_3"/>
    <property type="match status" value="1"/>
</dbReference>
<keyword evidence="3" id="KW-0274">FAD</keyword>
<dbReference type="PANTHER" id="PTHR43004:SF19">
    <property type="entry name" value="BINDING MONOOXYGENASE, PUTATIVE (JCVI)-RELATED"/>
    <property type="match status" value="1"/>
</dbReference>
<dbReference type="RefSeq" id="WP_091277977.1">
    <property type="nucleotide sequence ID" value="NZ_FAOZ01000010.1"/>
</dbReference>
<dbReference type="SUPFAM" id="SSF51905">
    <property type="entry name" value="FAD/NAD(P)-binding domain"/>
    <property type="match status" value="1"/>
</dbReference>
<dbReference type="Gene3D" id="3.50.50.60">
    <property type="entry name" value="FAD/NAD(P)-binding domain"/>
    <property type="match status" value="1"/>
</dbReference>
<dbReference type="InterPro" id="IPR050641">
    <property type="entry name" value="RIFMO-like"/>
</dbReference>
<sequence>MTTPARKKEQYPVLVVGAGPVGLATALALRSFGAPVILLEAREADATRPGSRALYVHGESLRLLGLADPRLAADLSEHGILWTARRTLFRGREVYAKQYPRPRAGRPVPYTSLRQVDTEGFLRAACARAGVDIRWGSPVIRLDAADDEVTVEVESGRSFTTRYLIGADGPRSTIRRLAGIGMQGERSEGFHVTVDIADTGPDALPPERTFHYEHPGTDGRHLMHVPFPNGFQLDLQCRGSDRAEDFDSPEALARWLPKVVDGRYLESVLWTATYRFQRVVADSFVDPHGRILLVGEAAHLFPPLGARGMNSGFADGDEAARAVVLALAARSAGQADEAVRRFATTRRAAALRNSQAAGTALVHLQATRPILRTRQRTAAALAPWIPSCGTWLERAVYGPRRPATDTALAGRY</sequence>
<dbReference type="EMBL" id="FAOZ01000010">
    <property type="protein sequence ID" value="CUU57004.1"/>
    <property type="molecule type" value="Genomic_DNA"/>
</dbReference>
<gene>
    <name evidence="5" type="ORF">Ga0074812_11019</name>
</gene>
<evidence type="ECO:0000256" key="3">
    <source>
        <dbReference type="ARBA" id="ARBA00022827"/>
    </source>
</evidence>
<dbReference type="GO" id="GO:0016709">
    <property type="term" value="F:oxidoreductase activity, acting on paired donors, with incorporation or reduction of molecular oxygen, NAD(P)H as one donor, and incorporation of one atom of oxygen"/>
    <property type="evidence" value="ECO:0007669"/>
    <property type="project" value="UniProtKB-ARBA"/>
</dbReference>
<dbReference type="GO" id="GO:0071949">
    <property type="term" value="F:FAD binding"/>
    <property type="evidence" value="ECO:0007669"/>
    <property type="project" value="InterPro"/>
</dbReference>
<evidence type="ECO:0000313" key="6">
    <source>
        <dbReference type="Proteomes" id="UP000198802"/>
    </source>
</evidence>
<reference evidence="6" key="1">
    <citation type="submission" date="2015-11" db="EMBL/GenBank/DDBJ databases">
        <authorList>
            <person name="Varghese N."/>
        </authorList>
    </citation>
    <scope>NUCLEOTIDE SEQUENCE [LARGE SCALE GENOMIC DNA]</scope>
    <source>
        <strain evidence="6">DSM 45899</strain>
    </source>
</reference>
<dbReference type="AlphaFoldDB" id="A0A0S4QQC7"/>
<evidence type="ECO:0000313" key="5">
    <source>
        <dbReference type="EMBL" id="CUU57004.1"/>
    </source>
</evidence>
<protein>
    <submittedName>
        <fullName evidence="5">3-(3-hydroxy-phenyl)propionate hydroxylase</fullName>
    </submittedName>
</protein>
<dbReference type="InterPro" id="IPR002938">
    <property type="entry name" value="FAD-bd"/>
</dbReference>
<keyword evidence="2" id="KW-0285">Flavoprotein</keyword>
<dbReference type="Proteomes" id="UP000198802">
    <property type="component" value="Unassembled WGS sequence"/>
</dbReference>
<dbReference type="PANTHER" id="PTHR43004">
    <property type="entry name" value="TRK SYSTEM POTASSIUM UPTAKE PROTEIN"/>
    <property type="match status" value="1"/>
</dbReference>
<evidence type="ECO:0000256" key="2">
    <source>
        <dbReference type="ARBA" id="ARBA00022630"/>
    </source>
</evidence>
<evidence type="ECO:0000259" key="4">
    <source>
        <dbReference type="Pfam" id="PF01494"/>
    </source>
</evidence>
<comment type="cofactor">
    <cofactor evidence="1">
        <name>FAD</name>
        <dbReference type="ChEBI" id="CHEBI:57692"/>
    </cofactor>
</comment>
<keyword evidence="6" id="KW-1185">Reference proteome</keyword>
<organism evidence="5 6">
    <name type="scientific">Parafrankia irregularis</name>
    <dbReference type="NCBI Taxonomy" id="795642"/>
    <lineage>
        <taxon>Bacteria</taxon>
        <taxon>Bacillati</taxon>
        <taxon>Actinomycetota</taxon>
        <taxon>Actinomycetes</taxon>
        <taxon>Frankiales</taxon>
        <taxon>Frankiaceae</taxon>
        <taxon>Parafrankia</taxon>
    </lineage>
</organism>
<evidence type="ECO:0000256" key="1">
    <source>
        <dbReference type="ARBA" id="ARBA00001974"/>
    </source>
</evidence>